<accession>A0A448X4M0</accession>
<dbReference type="AlphaFoldDB" id="A0A448X4M0"/>
<name>A0A448X4M0_9PLAT</name>
<reference evidence="2" key="1">
    <citation type="submission" date="2018-11" db="EMBL/GenBank/DDBJ databases">
        <authorList>
            <consortium name="Pathogen Informatics"/>
        </authorList>
    </citation>
    <scope>NUCLEOTIDE SEQUENCE</scope>
</reference>
<evidence type="ECO:0000313" key="2">
    <source>
        <dbReference type="EMBL" id="VEL27949.1"/>
    </source>
</evidence>
<proteinExistence type="predicted"/>
<protein>
    <submittedName>
        <fullName evidence="2">Uncharacterized protein</fullName>
    </submittedName>
</protein>
<keyword evidence="3" id="KW-1185">Reference proteome</keyword>
<evidence type="ECO:0000313" key="3">
    <source>
        <dbReference type="Proteomes" id="UP000784294"/>
    </source>
</evidence>
<dbReference type="Proteomes" id="UP000784294">
    <property type="component" value="Unassembled WGS sequence"/>
</dbReference>
<dbReference type="EMBL" id="CAAALY010091210">
    <property type="protein sequence ID" value="VEL27949.1"/>
    <property type="molecule type" value="Genomic_DNA"/>
</dbReference>
<organism evidence="2 3">
    <name type="scientific">Protopolystoma xenopodis</name>
    <dbReference type="NCBI Taxonomy" id="117903"/>
    <lineage>
        <taxon>Eukaryota</taxon>
        <taxon>Metazoa</taxon>
        <taxon>Spiralia</taxon>
        <taxon>Lophotrochozoa</taxon>
        <taxon>Platyhelminthes</taxon>
        <taxon>Monogenea</taxon>
        <taxon>Polyopisthocotylea</taxon>
        <taxon>Polystomatidea</taxon>
        <taxon>Polystomatidae</taxon>
        <taxon>Protopolystoma</taxon>
    </lineage>
</organism>
<comment type="caution">
    <text evidence="2">The sequence shown here is derived from an EMBL/GenBank/DDBJ whole genome shotgun (WGS) entry which is preliminary data.</text>
</comment>
<evidence type="ECO:0000256" key="1">
    <source>
        <dbReference type="SAM" id="MobiDB-lite"/>
    </source>
</evidence>
<feature type="region of interest" description="Disordered" evidence="1">
    <location>
        <begin position="53"/>
        <end position="85"/>
    </location>
</feature>
<sequence length="156" mass="16208">MPQALGSNSASCVMPARTMFSSNSLAMSSSATTTVRDCIILLANSPIPSELAPVRETFSSPTPPPSANSQASLPPPLPPKASTFSGLSSPVVTVLPRLTALVSQTTHPIHLSSKEDIPNAVAETGAVTSSSLLRGFHIAESFGMPPPLPPRRRVQP</sequence>
<gene>
    <name evidence="2" type="ORF">PXEA_LOCUS21389</name>
</gene>